<dbReference type="Gene3D" id="1.10.357.10">
    <property type="entry name" value="Tetracycline Repressor, domain 2"/>
    <property type="match status" value="1"/>
</dbReference>
<dbReference type="PANTHER" id="PTHR30055:SF238">
    <property type="entry name" value="MYCOFACTOCIN BIOSYNTHESIS TRANSCRIPTIONAL REGULATOR MFTR-RELATED"/>
    <property type="match status" value="1"/>
</dbReference>
<proteinExistence type="predicted"/>
<keyword evidence="1" id="KW-0805">Transcription regulation</keyword>
<feature type="domain" description="HTH tetR-type" evidence="4">
    <location>
        <begin position="6"/>
        <end position="66"/>
    </location>
</feature>
<reference evidence="5" key="1">
    <citation type="submission" date="2016-10" db="EMBL/GenBank/DDBJ databases">
        <title>Sequence of Gallionella enrichment culture.</title>
        <authorList>
            <person name="Poehlein A."/>
            <person name="Muehling M."/>
            <person name="Daniel R."/>
        </authorList>
    </citation>
    <scope>NUCLEOTIDE SEQUENCE</scope>
</reference>
<keyword evidence="2" id="KW-0238">DNA-binding</keyword>
<dbReference type="PRINTS" id="PR00455">
    <property type="entry name" value="HTHTETR"/>
</dbReference>
<dbReference type="Pfam" id="PF00440">
    <property type="entry name" value="TetR_N"/>
    <property type="match status" value="1"/>
</dbReference>
<dbReference type="EMBL" id="MLJW01000482">
    <property type="protein sequence ID" value="OIQ86395.1"/>
    <property type="molecule type" value="Genomic_DNA"/>
</dbReference>
<gene>
    <name evidence="5" type="primary">yvdT</name>
    <name evidence="5" type="ORF">GALL_317520</name>
</gene>
<keyword evidence="3" id="KW-0804">Transcription</keyword>
<name>A0A1J5R9P7_9ZZZZ</name>
<dbReference type="InterPro" id="IPR041347">
    <property type="entry name" value="MftR_C"/>
</dbReference>
<dbReference type="Pfam" id="PF17754">
    <property type="entry name" value="TetR_C_14"/>
    <property type="match status" value="1"/>
</dbReference>
<evidence type="ECO:0000256" key="2">
    <source>
        <dbReference type="ARBA" id="ARBA00023125"/>
    </source>
</evidence>
<evidence type="ECO:0000313" key="5">
    <source>
        <dbReference type="EMBL" id="OIQ86395.1"/>
    </source>
</evidence>
<dbReference type="InterPro" id="IPR009057">
    <property type="entry name" value="Homeodomain-like_sf"/>
</dbReference>
<evidence type="ECO:0000256" key="3">
    <source>
        <dbReference type="ARBA" id="ARBA00023163"/>
    </source>
</evidence>
<dbReference type="PROSITE" id="PS50977">
    <property type="entry name" value="HTH_TETR_2"/>
    <property type="match status" value="1"/>
</dbReference>
<dbReference type="InterPro" id="IPR001647">
    <property type="entry name" value="HTH_TetR"/>
</dbReference>
<dbReference type="SUPFAM" id="SSF46689">
    <property type="entry name" value="Homeodomain-like"/>
    <property type="match status" value="1"/>
</dbReference>
<dbReference type="InterPro" id="IPR050109">
    <property type="entry name" value="HTH-type_TetR-like_transc_reg"/>
</dbReference>
<dbReference type="PROSITE" id="PS01081">
    <property type="entry name" value="HTH_TETR_1"/>
    <property type="match status" value="1"/>
</dbReference>
<dbReference type="PANTHER" id="PTHR30055">
    <property type="entry name" value="HTH-TYPE TRANSCRIPTIONAL REGULATOR RUTR"/>
    <property type="match status" value="1"/>
</dbReference>
<sequence>MPRWEPDARARLVAAALELFSERGYGGATVTEIADRAGLSRATFFRYFPDKAAVLAAGQETLSRLLAEGIAEAPADSTPLAAVRAGLERAASSMTPFHRELGPGLIAVIAGNPELQARNAAKQAGMTAAMATALRQRGVAEPIAAIAAGLGGLAFTQAYAAWIADGDDRDLGELVRTALEQLHRATAELD</sequence>
<evidence type="ECO:0000259" key="4">
    <source>
        <dbReference type="PROSITE" id="PS50977"/>
    </source>
</evidence>
<organism evidence="5">
    <name type="scientific">mine drainage metagenome</name>
    <dbReference type="NCBI Taxonomy" id="410659"/>
    <lineage>
        <taxon>unclassified sequences</taxon>
        <taxon>metagenomes</taxon>
        <taxon>ecological metagenomes</taxon>
    </lineage>
</organism>
<dbReference type="GO" id="GO:0003700">
    <property type="term" value="F:DNA-binding transcription factor activity"/>
    <property type="evidence" value="ECO:0007669"/>
    <property type="project" value="TreeGrafter"/>
</dbReference>
<protein>
    <submittedName>
        <fullName evidence="5">Putative HTH-type transcriptional regulator YvdT</fullName>
    </submittedName>
</protein>
<evidence type="ECO:0000256" key="1">
    <source>
        <dbReference type="ARBA" id="ARBA00023015"/>
    </source>
</evidence>
<dbReference type="GO" id="GO:0000976">
    <property type="term" value="F:transcription cis-regulatory region binding"/>
    <property type="evidence" value="ECO:0007669"/>
    <property type="project" value="TreeGrafter"/>
</dbReference>
<comment type="caution">
    <text evidence="5">The sequence shown here is derived from an EMBL/GenBank/DDBJ whole genome shotgun (WGS) entry which is preliminary data.</text>
</comment>
<dbReference type="AlphaFoldDB" id="A0A1J5R9P7"/>
<dbReference type="InterPro" id="IPR023772">
    <property type="entry name" value="DNA-bd_HTH_TetR-type_CS"/>
</dbReference>
<accession>A0A1J5R9P7</accession>